<sequence>MTMLPSRRFLAPLAAAAFLVGPAVPTATAATGLTFRVTTTADQIDARPGDGVCRTAAGTCSLRAAMIEADFHPTQRTTIQMPAGHFTITRGPLLPIVNASPSLAGPFMVLSNVTVRGAGARQTVIDGNGLDRIFTVAPPWVTLDLSDVTLTGGIARERELVVVTGGGAIANQGHLVLHRVTVQGNRADYGGGIFNTPSARAEIYDSSILDNIANREGGGIRFDAAGTLVNSTVARNRVLASCCPGGSFDGSLVGEGGGIDTRGAGPVTIISSTIVDNHAATGGGGLNAATGYQGNPGGLLPAIGGKVTVRNTVIARNTSDSGAANCKHTVAPLVSLGHNLEDASSCPFTAVGDVRGTDPQLVGPADFGGPTDTYLPAQTSPLLAAATAGPAYDQRGVPRPASCTIGAVEGSSPI</sequence>
<dbReference type="OrthoDB" id="3801057at2"/>
<evidence type="ECO:0000313" key="3">
    <source>
        <dbReference type="Proteomes" id="UP000295453"/>
    </source>
</evidence>
<dbReference type="InterPro" id="IPR059226">
    <property type="entry name" value="Choice_anch_Q_dom"/>
</dbReference>
<dbReference type="InterPro" id="IPR011050">
    <property type="entry name" value="Pectin_lyase_fold/virulence"/>
</dbReference>
<dbReference type="SUPFAM" id="SSF51126">
    <property type="entry name" value="Pectin lyase-like"/>
    <property type="match status" value="1"/>
</dbReference>
<dbReference type="NCBIfam" id="NF041518">
    <property type="entry name" value="choice_anch_Q"/>
    <property type="match status" value="1"/>
</dbReference>
<proteinExistence type="predicted"/>
<comment type="caution">
    <text evidence="2">The sequence shown here is derived from an EMBL/GenBank/DDBJ whole genome shotgun (WGS) entry which is preliminary data.</text>
</comment>
<gene>
    <name evidence="2" type="ORF">EPD65_01695</name>
</gene>
<protein>
    <recommendedName>
        <fullName evidence="4">CSLREA domain-containing protein</fullName>
    </recommendedName>
</protein>
<evidence type="ECO:0008006" key="4">
    <source>
        <dbReference type="Google" id="ProtNLM"/>
    </source>
</evidence>
<evidence type="ECO:0000313" key="2">
    <source>
        <dbReference type="EMBL" id="TCJ30775.1"/>
    </source>
</evidence>
<dbReference type="Proteomes" id="UP000295453">
    <property type="component" value="Unassembled WGS sequence"/>
</dbReference>
<dbReference type="AlphaFoldDB" id="A0A4R1CK48"/>
<dbReference type="RefSeq" id="WP_131581339.1">
    <property type="nucleotide sequence ID" value="NZ_SJZJ01000002.1"/>
</dbReference>
<feature type="chain" id="PRO_5020344622" description="CSLREA domain-containing protein" evidence="1">
    <location>
        <begin position="30"/>
        <end position="414"/>
    </location>
</feature>
<keyword evidence="1" id="KW-0732">Signal</keyword>
<evidence type="ECO:0000256" key="1">
    <source>
        <dbReference type="SAM" id="SignalP"/>
    </source>
</evidence>
<organism evidence="2 3">
    <name type="scientific">Nocardioides jejuensis</name>
    <dbReference type="NCBI Taxonomy" id="2502782"/>
    <lineage>
        <taxon>Bacteria</taxon>
        <taxon>Bacillati</taxon>
        <taxon>Actinomycetota</taxon>
        <taxon>Actinomycetes</taxon>
        <taxon>Propionibacteriales</taxon>
        <taxon>Nocardioidaceae</taxon>
        <taxon>Nocardioides</taxon>
    </lineage>
</organism>
<name>A0A4R1CK48_9ACTN</name>
<reference evidence="2 3" key="1">
    <citation type="submission" date="2019-03" db="EMBL/GenBank/DDBJ databases">
        <authorList>
            <person name="Kim M.K.M."/>
        </authorList>
    </citation>
    <scope>NUCLEOTIDE SEQUENCE [LARGE SCALE GENOMIC DNA]</scope>
    <source>
        <strain evidence="2 3">18JY15-6</strain>
    </source>
</reference>
<accession>A0A4R1CK48</accession>
<dbReference type="EMBL" id="SJZJ01000002">
    <property type="protein sequence ID" value="TCJ30775.1"/>
    <property type="molecule type" value="Genomic_DNA"/>
</dbReference>
<feature type="signal peptide" evidence="1">
    <location>
        <begin position="1"/>
        <end position="29"/>
    </location>
</feature>
<keyword evidence="3" id="KW-1185">Reference proteome</keyword>